<keyword evidence="3" id="KW-1185">Reference proteome</keyword>
<comment type="caution">
    <text evidence="2">The sequence shown here is derived from an EMBL/GenBank/DDBJ whole genome shotgun (WGS) entry which is preliminary data.</text>
</comment>
<gene>
    <name evidence="2" type="ORF">DES41_11199</name>
</gene>
<dbReference type="RefSeq" id="WP_114471511.1">
    <property type="nucleotide sequence ID" value="NZ_QPJK01000011.1"/>
</dbReference>
<evidence type="ECO:0000313" key="2">
    <source>
        <dbReference type="EMBL" id="RCW66141.1"/>
    </source>
</evidence>
<accession>A0A368XDT0</accession>
<dbReference type="AlphaFoldDB" id="A0A368XDT0"/>
<name>A0A368XDT0_9BURK</name>
<sequence>MGLLKSLLGGGHHGGHHGYNRGHGGPVYDAGVPASSAPAGAACPSCRAMNATGARFCQNCGVSLAPRACTQCGTNLAMNAKFCGQCGNQAS</sequence>
<dbReference type="OrthoDB" id="8708757at2"/>
<dbReference type="Pfam" id="PF12773">
    <property type="entry name" value="DZR"/>
    <property type="match status" value="1"/>
</dbReference>
<protein>
    <submittedName>
        <fullName evidence="2">Double zinc ribbon protein</fullName>
    </submittedName>
</protein>
<dbReference type="InterPro" id="IPR025874">
    <property type="entry name" value="DZR"/>
</dbReference>
<evidence type="ECO:0000313" key="3">
    <source>
        <dbReference type="Proteomes" id="UP000252884"/>
    </source>
</evidence>
<reference evidence="2 3" key="1">
    <citation type="submission" date="2018-07" db="EMBL/GenBank/DDBJ databases">
        <title>Genomic Encyclopedia of Type Strains, Phase IV (KMG-IV): sequencing the most valuable type-strain genomes for metagenomic binning, comparative biology and taxonomic classification.</title>
        <authorList>
            <person name="Goeker M."/>
        </authorList>
    </citation>
    <scope>NUCLEOTIDE SEQUENCE [LARGE SCALE GENOMIC DNA]</scope>
    <source>
        <strain evidence="2 3">DSM 21634</strain>
    </source>
</reference>
<proteinExistence type="predicted"/>
<organism evidence="2 3">
    <name type="scientific">Pseudorhodoferax soli</name>
    <dbReference type="NCBI Taxonomy" id="545864"/>
    <lineage>
        <taxon>Bacteria</taxon>
        <taxon>Pseudomonadati</taxon>
        <taxon>Pseudomonadota</taxon>
        <taxon>Betaproteobacteria</taxon>
        <taxon>Burkholderiales</taxon>
        <taxon>Comamonadaceae</taxon>
    </lineage>
</organism>
<dbReference type="Proteomes" id="UP000252884">
    <property type="component" value="Unassembled WGS sequence"/>
</dbReference>
<feature type="domain" description="DZANK-type" evidence="1">
    <location>
        <begin position="43"/>
        <end position="87"/>
    </location>
</feature>
<evidence type="ECO:0000259" key="1">
    <source>
        <dbReference type="Pfam" id="PF12773"/>
    </source>
</evidence>
<dbReference type="EMBL" id="QPJK01000011">
    <property type="protein sequence ID" value="RCW66141.1"/>
    <property type="molecule type" value="Genomic_DNA"/>
</dbReference>